<keyword evidence="2" id="KW-1185">Reference proteome</keyword>
<comment type="caution">
    <text evidence="1">The sequence shown here is derived from an EMBL/GenBank/DDBJ whole genome shotgun (WGS) entry which is preliminary data.</text>
</comment>
<name>A0A4R2KZL8_9GAMM</name>
<dbReference type="EMBL" id="SLWY01000019">
    <property type="protein sequence ID" value="TCO79574.1"/>
    <property type="molecule type" value="Genomic_DNA"/>
</dbReference>
<organism evidence="1 2">
    <name type="scientific">Plasticicumulans lactativorans</name>
    <dbReference type="NCBI Taxonomy" id="1133106"/>
    <lineage>
        <taxon>Bacteria</taxon>
        <taxon>Pseudomonadati</taxon>
        <taxon>Pseudomonadota</taxon>
        <taxon>Gammaproteobacteria</taxon>
        <taxon>Candidatus Competibacteraceae</taxon>
        <taxon>Plasticicumulans</taxon>
    </lineage>
</organism>
<proteinExistence type="predicted"/>
<dbReference type="AlphaFoldDB" id="A0A4R2KZL8"/>
<dbReference type="Proteomes" id="UP000295765">
    <property type="component" value="Unassembled WGS sequence"/>
</dbReference>
<evidence type="ECO:0008006" key="3">
    <source>
        <dbReference type="Google" id="ProtNLM"/>
    </source>
</evidence>
<evidence type="ECO:0000313" key="2">
    <source>
        <dbReference type="Proteomes" id="UP000295765"/>
    </source>
</evidence>
<sequence>MSRRNRELTTSIGCINTAGLNTTLMSTVGNHCEVWRTTRVLSRDGGALVVDRVIKCPRTLCSFPEVRVLQRDYNELRTRLRDIVPAAMFVYTSVDGIDNVLVIAETVQPWFNIANPTFEDDAVPLLHALPKARVQLQVFLEAARAWHDEGKLIDLYGLDNLVLDVDRNVRYIDSFSVFFYEDLLEMFDEPDPHLRNRMDISRRRLDYLEDLLRASA</sequence>
<dbReference type="OrthoDB" id="5794430at2"/>
<reference evidence="1 2" key="1">
    <citation type="submission" date="2019-03" db="EMBL/GenBank/DDBJ databases">
        <title>Genomic Encyclopedia of Type Strains, Phase IV (KMG-IV): sequencing the most valuable type-strain genomes for metagenomic binning, comparative biology and taxonomic classification.</title>
        <authorList>
            <person name="Goeker M."/>
        </authorList>
    </citation>
    <scope>NUCLEOTIDE SEQUENCE [LARGE SCALE GENOMIC DNA]</scope>
    <source>
        <strain evidence="1 2">DSM 25287</strain>
    </source>
</reference>
<dbReference type="RefSeq" id="WP_132544651.1">
    <property type="nucleotide sequence ID" value="NZ_SLWY01000019.1"/>
</dbReference>
<evidence type="ECO:0000313" key="1">
    <source>
        <dbReference type="EMBL" id="TCO79574.1"/>
    </source>
</evidence>
<accession>A0A4R2KZL8</accession>
<protein>
    <recommendedName>
        <fullName evidence="3">Lipopolysaccharide kinase (Kdo/WaaP) family protein</fullName>
    </recommendedName>
</protein>
<gene>
    <name evidence="1" type="ORF">EV699_11930</name>
</gene>